<evidence type="ECO:0000313" key="3">
    <source>
        <dbReference type="Proteomes" id="UP000250235"/>
    </source>
</evidence>
<gene>
    <name evidence="2" type="ORF">F511_47283</name>
</gene>
<sequence>MVHSGEVIASASQRQSCGPARFHRRNVKRGASQRAAQHRPATCAISRHSSAAQRASFSHRRATSSTSVERRRAASIAHRARPPRDSRASARVHAHGREAPPRKAAARRLNQNFEFLVDPI</sequence>
<evidence type="ECO:0000313" key="2">
    <source>
        <dbReference type="EMBL" id="KZT75692.1"/>
    </source>
</evidence>
<organism evidence="2 3">
    <name type="scientific">Dorcoceras hygrometricum</name>
    <dbReference type="NCBI Taxonomy" id="472368"/>
    <lineage>
        <taxon>Eukaryota</taxon>
        <taxon>Viridiplantae</taxon>
        <taxon>Streptophyta</taxon>
        <taxon>Embryophyta</taxon>
        <taxon>Tracheophyta</taxon>
        <taxon>Spermatophyta</taxon>
        <taxon>Magnoliopsida</taxon>
        <taxon>eudicotyledons</taxon>
        <taxon>Gunneridae</taxon>
        <taxon>Pentapetalae</taxon>
        <taxon>asterids</taxon>
        <taxon>lamiids</taxon>
        <taxon>Lamiales</taxon>
        <taxon>Gesneriaceae</taxon>
        <taxon>Didymocarpoideae</taxon>
        <taxon>Trichosporeae</taxon>
        <taxon>Loxocarpinae</taxon>
        <taxon>Dorcoceras</taxon>
    </lineage>
</organism>
<evidence type="ECO:0000256" key="1">
    <source>
        <dbReference type="SAM" id="MobiDB-lite"/>
    </source>
</evidence>
<keyword evidence="3" id="KW-1185">Reference proteome</keyword>
<dbReference type="Proteomes" id="UP000250235">
    <property type="component" value="Unassembled WGS sequence"/>
</dbReference>
<protein>
    <submittedName>
        <fullName evidence="2">Uncharacterized protein</fullName>
    </submittedName>
</protein>
<feature type="region of interest" description="Disordered" evidence="1">
    <location>
        <begin position="1"/>
        <end position="104"/>
    </location>
</feature>
<proteinExistence type="predicted"/>
<accession>A0A2Z6ZRF1</accession>
<feature type="compositionally biased region" description="Polar residues" evidence="1">
    <location>
        <begin position="47"/>
        <end position="56"/>
    </location>
</feature>
<dbReference type="AlphaFoldDB" id="A0A2Z6ZRF1"/>
<dbReference type="EMBL" id="KV204939">
    <property type="protein sequence ID" value="KZT75692.1"/>
    <property type="molecule type" value="Genomic_DNA"/>
</dbReference>
<reference evidence="2 3" key="1">
    <citation type="journal article" date="2015" name="Proc. Natl. Acad. Sci. U.S.A.">
        <title>The resurrection genome of Boea hygrometrica: A blueprint for survival of dehydration.</title>
        <authorList>
            <person name="Xiao L."/>
            <person name="Yang G."/>
            <person name="Zhang L."/>
            <person name="Yang X."/>
            <person name="Zhao S."/>
            <person name="Ji Z."/>
            <person name="Zhou Q."/>
            <person name="Hu M."/>
            <person name="Wang Y."/>
            <person name="Chen M."/>
            <person name="Xu Y."/>
            <person name="Jin H."/>
            <person name="Xiao X."/>
            <person name="Hu G."/>
            <person name="Bao F."/>
            <person name="Hu Y."/>
            <person name="Wan P."/>
            <person name="Li L."/>
            <person name="Deng X."/>
            <person name="Kuang T."/>
            <person name="Xiang C."/>
            <person name="Zhu J.K."/>
            <person name="Oliver M.J."/>
            <person name="He Y."/>
        </authorList>
    </citation>
    <scope>NUCLEOTIDE SEQUENCE [LARGE SCALE GENOMIC DNA]</scope>
    <source>
        <strain evidence="3">cv. XS01</strain>
    </source>
</reference>
<name>A0A2Z6ZRF1_9LAMI</name>